<evidence type="ECO:0000256" key="6">
    <source>
        <dbReference type="ARBA" id="ARBA00010441"/>
    </source>
</evidence>
<keyword evidence="10 47" id="KW-0812">Transmembrane</keyword>
<evidence type="ECO:0000256" key="40">
    <source>
        <dbReference type="ARBA" id="ARBA00047910"/>
    </source>
</evidence>
<evidence type="ECO:0000256" key="4">
    <source>
        <dbReference type="ARBA" id="ARBA00004477"/>
    </source>
</evidence>
<comment type="catalytic activity">
    <reaction evidence="25">
        <text>1-hexadecanoyl-2-(4Z,7Z,10Z,13Z,16Z,19Z-docosahexaenoyl)-sn-glycerol + CDP-choline = 1-hexadecanoyl-2-(4Z,7Z,10Z,13Z,16Z,19Z-docosahexaenoyl)-sn-glycero-3-phosphocholine + CMP + H(+)</text>
        <dbReference type="Rhea" id="RHEA:54332"/>
        <dbReference type="ChEBI" id="CHEBI:15378"/>
        <dbReference type="ChEBI" id="CHEBI:58779"/>
        <dbReference type="ChEBI" id="CHEBI:60377"/>
        <dbReference type="ChEBI" id="CHEBI:74963"/>
        <dbReference type="ChEBI" id="CHEBI:82949"/>
    </reaction>
    <physiologicalReaction direction="left-to-right" evidence="25">
        <dbReference type="Rhea" id="RHEA:54333"/>
    </physiologicalReaction>
</comment>
<comment type="cofactor">
    <cofactor evidence="1">
        <name>Mn(2+)</name>
        <dbReference type="ChEBI" id="CHEBI:29035"/>
    </cofactor>
</comment>
<comment type="catalytic activity">
    <reaction evidence="26">
        <text>1,2-didecanoyl-sn-glycerol + CDP-choline = 1,2-didecanoyl-sn-glycero-3-phosphocholine + CMP + H(+)</text>
        <dbReference type="Rhea" id="RHEA:54236"/>
        <dbReference type="ChEBI" id="CHEBI:15378"/>
        <dbReference type="ChEBI" id="CHEBI:18155"/>
        <dbReference type="ChEBI" id="CHEBI:58779"/>
        <dbReference type="ChEBI" id="CHEBI:60377"/>
        <dbReference type="ChEBI" id="CHEBI:78226"/>
    </reaction>
    <physiologicalReaction direction="left-to-right" evidence="26">
        <dbReference type="Rhea" id="RHEA:54237"/>
    </physiologicalReaction>
</comment>
<feature type="transmembrane region" description="Helical" evidence="47">
    <location>
        <begin position="278"/>
        <end position="301"/>
    </location>
</feature>
<feature type="transmembrane region" description="Helical" evidence="47">
    <location>
        <begin position="313"/>
        <end position="333"/>
    </location>
</feature>
<evidence type="ECO:0000256" key="43">
    <source>
        <dbReference type="ARBA" id="ARBA00048188"/>
    </source>
</evidence>
<keyword evidence="20" id="KW-0539">Nucleus</keyword>
<keyword evidence="14 47" id="KW-1133">Transmembrane helix</keyword>
<keyword evidence="49" id="KW-1185">Reference proteome</keyword>
<comment type="cofactor">
    <cofactor evidence="2">
        <name>Mg(2+)</name>
        <dbReference type="ChEBI" id="CHEBI:18420"/>
    </cofactor>
</comment>
<evidence type="ECO:0000256" key="12">
    <source>
        <dbReference type="ARBA" id="ARBA00022824"/>
    </source>
</evidence>
<evidence type="ECO:0000256" key="2">
    <source>
        <dbReference type="ARBA" id="ARBA00001946"/>
    </source>
</evidence>
<evidence type="ECO:0000256" key="30">
    <source>
        <dbReference type="ARBA" id="ARBA00036890"/>
    </source>
</evidence>
<keyword evidence="17" id="KW-0325">Glycoprotein</keyword>
<evidence type="ECO:0000256" key="35">
    <source>
        <dbReference type="ARBA" id="ARBA00038987"/>
    </source>
</evidence>
<evidence type="ECO:0000256" key="44">
    <source>
        <dbReference type="ARBA" id="ARBA00048570"/>
    </source>
</evidence>
<dbReference type="PIRSF" id="PIRSF015665">
    <property type="entry name" value="CHOPT"/>
    <property type="match status" value="1"/>
</dbReference>
<dbReference type="Gene3D" id="1.20.120.1760">
    <property type="match status" value="1"/>
</dbReference>
<evidence type="ECO:0000256" key="36">
    <source>
        <dbReference type="ARBA" id="ARBA00038994"/>
    </source>
</evidence>
<reference evidence="48 49" key="1">
    <citation type="submission" date="2018-10" db="EMBL/GenBank/DDBJ databases">
        <title>Genome assembly for a Yunnan-Guizhou Plateau 3E fish, Anabarilius grahami (Regan), and its evolutionary and genetic applications.</title>
        <authorList>
            <person name="Jiang W."/>
        </authorList>
    </citation>
    <scope>NUCLEOTIDE SEQUENCE [LARGE SCALE GENOMIC DNA]</scope>
    <source>
        <strain evidence="48">AG-KIZ</strain>
        <tissue evidence="48">Muscle</tissue>
    </source>
</reference>
<dbReference type="GO" id="GO:0031965">
    <property type="term" value="C:nuclear membrane"/>
    <property type="evidence" value="ECO:0007669"/>
    <property type="project" value="UniProtKB-SubCell"/>
</dbReference>
<dbReference type="GO" id="GO:0005789">
    <property type="term" value="C:endoplasmic reticulum membrane"/>
    <property type="evidence" value="ECO:0007669"/>
    <property type="project" value="UniProtKB-SubCell"/>
</dbReference>
<evidence type="ECO:0000256" key="39">
    <source>
        <dbReference type="ARBA" id="ARBA00047335"/>
    </source>
</evidence>
<evidence type="ECO:0000256" key="37">
    <source>
        <dbReference type="ARBA" id="ARBA00039228"/>
    </source>
</evidence>
<keyword evidence="8" id="KW-0444">Lipid biosynthesis</keyword>
<evidence type="ECO:0000256" key="15">
    <source>
        <dbReference type="ARBA" id="ARBA00023098"/>
    </source>
</evidence>
<dbReference type="GO" id="GO:0004142">
    <property type="term" value="F:diacylglycerol cholinephosphotransferase activity"/>
    <property type="evidence" value="ECO:0007669"/>
    <property type="project" value="UniProtKB-EC"/>
</dbReference>
<sequence>MSSHKRPVRPRPDSDTSSSVARDPTAAAAEEGSGLLTKLMELPVSRLSRQQLKRLEDHQYSSEGRSLMEPFMQGYWCWLVSKVPLWMAPNLITIVGLATNIVSTLILAYYCPTATEQAPTWAYLACALGLFIYQSLDAIDGKQARRTNSSTPLGELFDHGCDSLSTVFVILGTCIAVQMGTYPDWMFFCCFVGMFMFYCAHWQTYVSGTLRFGIIDVTEVQIFIIIIYLLAAIGGTAFWKSVAKIIPALFTLLGAIFSCTNYFRVIFTGGMGKNGSTIAGTSVLSPSFHIGVVITLALMIYKKSSVQLFERHPCLYILAFGCVSAKLTNRLVVAHMTKSEMQRNDLAFTGPALLFLNQYFNSFINEYCLLWVALVLSAFDLVRYCVSVCNQIATHLNIRVFSIQPPSPSRVQADSKNHH</sequence>
<evidence type="ECO:0000256" key="1">
    <source>
        <dbReference type="ARBA" id="ARBA00001936"/>
    </source>
</evidence>
<dbReference type="EC" id="2.7.8.2" evidence="35"/>
<evidence type="ECO:0000256" key="29">
    <source>
        <dbReference type="ARBA" id="ARBA00036748"/>
    </source>
</evidence>
<feature type="transmembrane region" description="Helical" evidence="47">
    <location>
        <begin position="220"/>
        <end position="239"/>
    </location>
</feature>
<dbReference type="EC" id="2.7.8.1" evidence="34"/>
<comment type="pathway">
    <text evidence="5">Lipid metabolism.</text>
</comment>
<comment type="catalytic activity">
    <reaction evidence="28">
        <text>1,2-dioctanoyl-sn-glycerol + CDP-choline = 1,2-dioctanoyl-sn-glycero-3-phosphocholine + CMP + H(+)</text>
        <dbReference type="Rhea" id="RHEA:54232"/>
        <dbReference type="ChEBI" id="CHEBI:15378"/>
        <dbReference type="ChEBI" id="CHEBI:58779"/>
        <dbReference type="ChEBI" id="CHEBI:60377"/>
        <dbReference type="ChEBI" id="CHEBI:76979"/>
        <dbReference type="ChEBI" id="CHEBI:78228"/>
    </reaction>
    <physiologicalReaction direction="left-to-right" evidence="28">
        <dbReference type="Rhea" id="RHEA:54233"/>
    </physiologicalReaction>
</comment>
<evidence type="ECO:0000256" key="3">
    <source>
        <dbReference type="ARBA" id="ARBA00004232"/>
    </source>
</evidence>
<dbReference type="OrthoDB" id="196717at2759"/>
<keyword evidence="21" id="KW-1208">Phospholipid metabolism</keyword>
<evidence type="ECO:0000256" key="18">
    <source>
        <dbReference type="ARBA" id="ARBA00023209"/>
    </source>
</evidence>
<comment type="catalytic activity">
    <reaction evidence="40">
        <text>CDP-ethanolamine + 1,2-di-(9Z-octadecenoyl)-sn-glycerol = 1,2-di-(9Z-octadecenoyl)-sn-glycero-3-phosphoethanolamine + CMP + H(+)</text>
        <dbReference type="Rhea" id="RHEA:54248"/>
        <dbReference type="ChEBI" id="CHEBI:15378"/>
        <dbReference type="ChEBI" id="CHEBI:52333"/>
        <dbReference type="ChEBI" id="CHEBI:57876"/>
        <dbReference type="ChEBI" id="CHEBI:60377"/>
        <dbReference type="ChEBI" id="CHEBI:74986"/>
    </reaction>
    <physiologicalReaction direction="left-to-right" evidence="40">
        <dbReference type="Rhea" id="RHEA:54249"/>
    </physiologicalReaction>
</comment>
<evidence type="ECO:0000256" key="31">
    <source>
        <dbReference type="ARBA" id="ARBA00037663"/>
    </source>
</evidence>
<evidence type="ECO:0000256" key="45">
    <source>
        <dbReference type="RuleBase" id="RU003750"/>
    </source>
</evidence>
<keyword evidence="11" id="KW-0479">Metal-binding</keyword>
<evidence type="ECO:0000256" key="47">
    <source>
        <dbReference type="SAM" id="Phobius"/>
    </source>
</evidence>
<evidence type="ECO:0000256" key="23">
    <source>
        <dbReference type="ARBA" id="ARBA00035972"/>
    </source>
</evidence>
<dbReference type="InterPro" id="IPR014472">
    <property type="entry name" value="CHOPT"/>
</dbReference>
<accession>A0A3N0XJF6</accession>
<evidence type="ECO:0000256" key="41">
    <source>
        <dbReference type="ARBA" id="ARBA00048120"/>
    </source>
</evidence>
<dbReference type="GO" id="GO:0006646">
    <property type="term" value="P:phosphatidylethanolamine biosynthetic process"/>
    <property type="evidence" value="ECO:0007669"/>
    <property type="project" value="TreeGrafter"/>
</dbReference>
<comment type="subcellular location">
    <subcellularLocation>
        <location evidence="4">Endoplasmic reticulum membrane</location>
        <topology evidence="4">Multi-pass membrane protein</topology>
    </subcellularLocation>
    <subcellularLocation>
        <location evidence="3">Nucleus membrane</location>
        <topology evidence="3">Multi-pass membrane protein</topology>
    </subcellularLocation>
</comment>
<comment type="catalytic activity">
    <reaction evidence="29">
        <text>1-O-hexadecyl-2-(5Z,8Z,11Z,14Z-eicosatetraenoyl)-sn-glycerol + CDP-choline = 1-O-hexadecyl-2-(5Z,8Z,11Z,14Z)-eicosatetraenoyl-sn-glycero-3-phosphocholine + CMP + H(+)</text>
        <dbReference type="Rhea" id="RHEA:54352"/>
        <dbReference type="ChEBI" id="CHEBI:15378"/>
        <dbReference type="ChEBI" id="CHEBI:55430"/>
        <dbReference type="ChEBI" id="CHEBI:58779"/>
        <dbReference type="ChEBI" id="CHEBI:60377"/>
        <dbReference type="ChEBI" id="CHEBI:77184"/>
    </reaction>
    <physiologicalReaction direction="left-to-right" evidence="29">
        <dbReference type="Rhea" id="RHEA:54353"/>
    </physiologicalReaction>
</comment>
<evidence type="ECO:0000313" key="48">
    <source>
        <dbReference type="EMBL" id="ROI46625.1"/>
    </source>
</evidence>
<keyword evidence="12" id="KW-0256">Endoplasmic reticulum</keyword>
<comment type="pathway">
    <text evidence="33">Phospholipid metabolism; phosphatidylethanolamine biosynthesis; phosphatidylethanolamine from ethanolamine: step 3/3.</text>
</comment>
<dbReference type="PANTHER" id="PTHR10414">
    <property type="entry name" value="ETHANOLAMINEPHOSPHOTRANSFERASE"/>
    <property type="match status" value="1"/>
</dbReference>
<evidence type="ECO:0000256" key="13">
    <source>
        <dbReference type="ARBA" id="ARBA00022842"/>
    </source>
</evidence>
<comment type="catalytic activity">
    <reaction evidence="41">
        <text>CDP-ethanolamine + a 1,2-diacyl-sn-glycerol = a 1,2-diacyl-sn-glycero-3-phosphoethanolamine + CMP + H(+)</text>
        <dbReference type="Rhea" id="RHEA:32943"/>
        <dbReference type="ChEBI" id="CHEBI:15378"/>
        <dbReference type="ChEBI" id="CHEBI:17815"/>
        <dbReference type="ChEBI" id="CHEBI:57876"/>
        <dbReference type="ChEBI" id="CHEBI:60377"/>
        <dbReference type="ChEBI" id="CHEBI:64612"/>
        <dbReference type="EC" id="2.7.8.1"/>
    </reaction>
    <physiologicalReaction direction="left-to-right" evidence="41">
        <dbReference type="Rhea" id="RHEA:32944"/>
    </physiologicalReaction>
</comment>
<evidence type="ECO:0000256" key="38">
    <source>
        <dbReference type="ARBA" id="ARBA00042366"/>
    </source>
</evidence>
<evidence type="ECO:0000256" key="22">
    <source>
        <dbReference type="ARBA" id="ARBA00035878"/>
    </source>
</evidence>
<dbReference type="AlphaFoldDB" id="A0A3N0XJF6"/>
<keyword evidence="9 45" id="KW-0808">Transferase</keyword>
<dbReference type="EMBL" id="RJVU01071502">
    <property type="protein sequence ID" value="ROI46625.1"/>
    <property type="molecule type" value="Genomic_DNA"/>
</dbReference>
<comment type="function">
    <text evidence="31">Catalyzes both phosphatidylcholine and phosphatidylethanolamine biosynthesis from CDP-choline and CDP-ethanolamine, respectively. Involved in protein-dependent process of phospholipid transport to distribute phosphatidyl choline to the lumenal surface. Has a higher cholinephosphotransferase activity than ethanolaminephosphotransferase activity.</text>
</comment>
<evidence type="ECO:0000256" key="28">
    <source>
        <dbReference type="ARBA" id="ARBA00036651"/>
    </source>
</evidence>
<organism evidence="48 49">
    <name type="scientific">Anabarilius grahami</name>
    <name type="common">Kanglang fish</name>
    <name type="synonym">Barilius grahami</name>
    <dbReference type="NCBI Taxonomy" id="495550"/>
    <lineage>
        <taxon>Eukaryota</taxon>
        <taxon>Metazoa</taxon>
        <taxon>Chordata</taxon>
        <taxon>Craniata</taxon>
        <taxon>Vertebrata</taxon>
        <taxon>Euteleostomi</taxon>
        <taxon>Actinopterygii</taxon>
        <taxon>Neopterygii</taxon>
        <taxon>Teleostei</taxon>
        <taxon>Ostariophysi</taxon>
        <taxon>Cypriniformes</taxon>
        <taxon>Xenocyprididae</taxon>
        <taxon>Xenocypridinae</taxon>
        <taxon>Xenocypridinae incertae sedis</taxon>
        <taxon>Anabarilius</taxon>
    </lineage>
</organism>
<evidence type="ECO:0000256" key="26">
    <source>
        <dbReference type="ARBA" id="ARBA00036329"/>
    </source>
</evidence>
<dbReference type="InterPro" id="IPR000462">
    <property type="entry name" value="CDP-OH_P_trans"/>
</dbReference>
<evidence type="ECO:0000256" key="5">
    <source>
        <dbReference type="ARBA" id="ARBA00005189"/>
    </source>
</evidence>
<comment type="catalytic activity">
    <reaction evidence="43">
        <text>a 1-O-(1Z-alkenyl)-2-acyl-sn-glycerol + CDP-choline = a 1-O-(1Z-alkenyl)-2-acyl-sn-glycero-3-phosphocholine + CMP + H(+)</text>
        <dbReference type="Rhea" id="RHEA:36227"/>
        <dbReference type="ChEBI" id="CHEBI:15378"/>
        <dbReference type="ChEBI" id="CHEBI:58779"/>
        <dbReference type="ChEBI" id="CHEBI:60377"/>
        <dbReference type="ChEBI" id="CHEBI:77286"/>
        <dbReference type="ChEBI" id="CHEBI:77296"/>
        <dbReference type="EC" id="2.7.8.22"/>
    </reaction>
    <physiologicalReaction direction="left-to-right" evidence="43">
        <dbReference type="Rhea" id="RHEA:36228"/>
    </physiologicalReaction>
</comment>
<comment type="similarity">
    <text evidence="6 45">Belongs to the CDP-alcohol phosphatidyltransferase class-I family.</text>
</comment>
<evidence type="ECO:0000256" key="42">
    <source>
        <dbReference type="ARBA" id="ARBA00048186"/>
    </source>
</evidence>
<comment type="catalytic activity">
    <reaction evidence="39">
        <text>1-O-alkyl-2-acyl-sn-glycerol + CDP-choline = a 1-O-alkyl-2-acyl-sn-glycero-3-phosphocholine + CMP + H(+)</text>
        <dbReference type="Rhea" id="RHEA:36179"/>
        <dbReference type="ChEBI" id="CHEBI:15378"/>
        <dbReference type="ChEBI" id="CHEBI:36702"/>
        <dbReference type="ChEBI" id="CHEBI:52595"/>
        <dbReference type="ChEBI" id="CHEBI:58779"/>
        <dbReference type="ChEBI" id="CHEBI:60377"/>
        <dbReference type="EC" id="2.7.8.2"/>
    </reaction>
    <physiologicalReaction direction="left-to-right" evidence="39">
        <dbReference type="Rhea" id="RHEA:36180"/>
    </physiologicalReaction>
</comment>
<keyword evidence="16 47" id="KW-0472">Membrane</keyword>
<evidence type="ECO:0000256" key="20">
    <source>
        <dbReference type="ARBA" id="ARBA00023242"/>
    </source>
</evidence>
<evidence type="ECO:0000256" key="10">
    <source>
        <dbReference type="ARBA" id="ARBA00022692"/>
    </source>
</evidence>
<comment type="subunit">
    <text evidence="7">Homodimer.</text>
</comment>
<evidence type="ECO:0000256" key="8">
    <source>
        <dbReference type="ARBA" id="ARBA00022516"/>
    </source>
</evidence>
<dbReference type="GO" id="GO:0005794">
    <property type="term" value="C:Golgi apparatus"/>
    <property type="evidence" value="ECO:0007669"/>
    <property type="project" value="TreeGrafter"/>
</dbReference>
<evidence type="ECO:0000256" key="11">
    <source>
        <dbReference type="ARBA" id="ARBA00022723"/>
    </source>
</evidence>
<dbReference type="GO" id="GO:0047359">
    <property type="term" value="F:1-alkenyl-2-acylglycerol choline phosphotransferase activity"/>
    <property type="evidence" value="ECO:0007669"/>
    <property type="project" value="UniProtKB-EC"/>
</dbReference>
<evidence type="ECO:0000256" key="17">
    <source>
        <dbReference type="ARBA" id="ARBA00023180"/>
    </source>
</evidence>
<evidence type="ECO:0000313" key="49">
    <source>
        <dbReference type="Proteomes" id="UP000281406"/>
    </source>
</evidence>
<dbReference type="GO" id="GO:0004307">
    <property type="term" value="F:ethanolaminephosphotransferase activity"/>
    <property type="evidence" value="ECO:0007669"/>
    <property type="project" value="UniProtKB-EC"/>
</dbReference>
<evidence type="ECO:0000256" key="25">
    <source>
        <dbReference type="ARBA" id="ARBA00036100"/>
    </source>
</evidence>
<evidence type="ECO:0000256" key="14">
    <source>
        <dbReference type="ARBA" id="ARBA00022989"/>
    </source>
</evidence>
<evidence type="ECO:0000256" key="24">
    <source>
        <dbReference type="ARBA" id="ARBA00036059"/>
    </source>
</evidence>
<feature type="transmembrane region" description="Helical" evidence="47">
    <location>
        <begin position="91"/>
        <end position="109"/>
    </location>
</feature>
<evidence type="ECO:0000256" key="9">
    <source>
        <dbReference type="ARBA" id="ARBA00022679"/>
    </source>
</evidence>
<comment type="catalytic activity">
    <reaction evidence="27">
        <text>1,2-di-(9Z-hexadecenoyl)-sn-glycerol + CDP-ethanolamine = 1,2-di-(9Z-hexadecenoyl)-sn-glycero-3-phosphoethanolamine + CMP + H(+)</text>
        <dbReference type="Rhea" id="RHEA:54340"/>
        <dbReference type="ChEBI" id="CHEBI:15378"/>
        <dbReference type="ChEBI" id="CHEBI:57876"/>
        <dbReference type="ChEBI" id="CHEBI:60377"/>
        <dbReference type="ChEBI" id="CHEBI:84417"/>
        <dbReference type="ChEBI" id="CHEBI:138145"/>
    </reaction>
    <physiologicalReaction direction="left-to-right" evidence="27">
        <dbReference type="Rhea" id="RHEA:54341"/>
    </physiologicalReaction>
</comment>
<keyword evidence="13" id="KW-0460">Magnesium</keyword>
<name>A0A3N0XJF6_ANAGA</name>
<evidence type="ECO:0000256" key="16">
    <source>
        <dbReference type="ARBA" id="ARBA00023136"/>
    </source>
</evidence>
<dbReference type="PROSITE" id="PS00379">
    <property type="entry name" value="CDP_ALCOHOL_P_TRANSF"/>
    <property type="match status" value="1"/>
</dbReference>
<gene>
    <name evidence="48" type="ORF">DPX16_7743</name>
</gene>
<comment type="catalytic activity">
    <reaction evidence="30">
        <text>1-hexadecanoyl-2-(9Z-octadecenoyl)-sn-glycerol + CDP-choline = 1-hexadecanoyl-2-(9Z-octadecenoyl)-sn-glycero-3-phosphocholine + CMP + H(+)</text>
        <dbReference type="Rhea" id="RHEA:54244"/>
        <dbReference type="ChEBI" id="CHEBI:15378"/>
        <dbReference type="ChEBI" id="CHEBI:58779"/>
        <dbReference type="ChEBI" id="CHEBI:60377"/>
        <dbReference type="ChEBI" id="CHEBI:73001"/>
        <dbReference type="ChEBI" id="CHEBI:75466"/>
    </reaction>
    <physiologicalReaction direction="left-to-right" evidence="30">
        <dbReference type="Rhea" id="RHEA:54245"/>
    </physiologicalReaction>
</comment>
<dbReference type="InterPro" id="IPR043130">
    <property type="entry name" value="CDP-OH_PTrfase_TM_dom"/>
</dbReference>
<comment type="catalytic activity">
    <reaction evidence="24">
        <text>1-O-hexadecyl-2-acetyl-sn-glycerol + CDP-choline = 1-O-hexadecyl-2-acetyl-sn-glycero-3-phosphocholine + CMP + H(+)</text>
        <dbReference type="Rhea" id="RHEA:54348"/>
        <dbReference type="ChEBI" id="CHEBI:15378"/>
        <dbReference type="ChEBI" id="CHEBI:44811"/>
        <dbReference type="ChEBI" id="CHEBI:58779"/>
        <dbReference type="ChEBI" id="CHEBI:60377"/>
        <dbReference type="ChEBI" id="CHEBI:75936"/>
    </reaction>
    <physiologicalReaction direction="left-to-right" evidence="24">
        <dbReference type="Rhea" id="RHEA:54349"/>
    </physiologicalReaction>
</comment>
<evidence type="ECO:0000256" key="34">
    <source>
        <dbReference type="ARBA" id="ARBA00038986"/>
    </source>
</evidence>
<comment type="pathway">
    <text evidence="32">Phospholipid metabolism; phosphatidylcholine biosynthesis; phosphatidylcholine from phosphocholine: step 2/2.</text>
</comment>
<feature type="transmembrane region" description="Helical" evidence="47">
    <location>
        <begin position="185"/>
        <end position="208"/>
    </location>
</feature>
<evidence type="ECO:0000256" key="21">
    <source>
        <dbReference type="ARBA" id="ARBA00023264"/>
    </source>
</evidence>
<proteinExistence type="inferred from homology"/>
<feature type="transmembrane region" description="Helical" evidence="47">
    <location>
        <begin position="121"/>
        <end position="139"/>
    </location>
</feature>
<evidence type="ECO:0000256" key="33">
    <source>
        <dbReference type="ARBA" id="ARBA00037891"/>
    </source>
</evidence>
<feature type="region of interest" description="Disordered" evidence="46">
    <location>
        <begin position="1"/>
        <end position="30"/>
    </location>
</feature>
<dbReference type="FunFam" id="1.20.120.1760:FF:000002">
    <property type="entry name" value="Choline/ethanolamine phosphotransferase 1"/>
    <property type="match status" value="1"/>
</dbReference>
<comment type="catalytic activity">
    <reaction evidence="23">
        <text>1-hexadecanoyl-2-(9Z-octadecenoyl)-sn-glycerol + CDP-ethanolamine = 1-hexadecanoyl-2-(9Z-octadecenoyl)-sn-glycero-3-phosphoethanolamine + CMP + H(+)</text>
        <dbReference type="Rhea" id="RHEA:54252"/>
        <dbReference type="ChEBI" id="CHEBI:15378"/>
        <dbReference type="ChEBI" id="CHEBI:57876"/>
        <dbReference type="ChEBI" id="CHEBI:60377"/>
        <dbReference type="ChEBI" id="CHEBI:73007"/>
        <dbReference type="ChEBI" id="CHEBI:75466"/>
    </reaction>
    <physiologicalReaction direction="left-to-right" evidence="23">
        <dbReference type="Rhea" id="RHEA:54253"/>
    </physiologicalReaction>
</comment>
<evidence type="ECO:0000256" key="19">
    <source>
        <dbReference type="ARBA" id="ARBA00023211"/>
    </source>
</evidence>
<protein>
    <recommendedName>
        <fullName evidence="37">Choline/ethanolaminephosphotransferase 1</fullName>
        <ecNumber evidence="34">2.7.8.1</ecNumber>
        <ecNumber evidence="35">2.7.8.2</ecNumber>
        <ecNumber evidence="36">2.7.8.22</ecNumber>
    </recommendedName>
    <alternativeName>
        <fullName evidence="38">1-alkenyl-2-acylglycerol choline phosphotransferase</fullName>
    </alternativeName>
</protein>
<comment type="catalytic activity">
    <reaction evidence="22">
        <text>1,2-di-(9Z-hexadecenoyl)-sn-glycerol + CDP-choline = 1,2-di-(9Z-hexadecenoyl)-sn-glycero-3-phosphocholine + CMP + H(+)</text>
        <dbReference type="Rhea" id="RHEA:54336"/>
        <dbReference type="ChEBI" id="CHEBI:15378"/>
        <dbReference type="ChEBI" id="CHEBI:58779"/>
        <dbReference type="ChEBI" id="CHEBI:60377"/>
        <dbReference type="ChEBI" id="CHEBI:83717"/>
        <dbReference type="ChEBI" id="CHEBI:84417"/>
    </reaction>
    <physiologicalReaction direction="left-to-right" evidence="22">
        <dbReference type="Rhea" id="RHEA:54337"/>
    </physiologicalReaction>
</comment>
<keyword evidence="18" id="KW-0594">Phospholipid biosynthesis</keyword>
<dbReference type="EC" id="2.7.8.22" evidence="36"/>
<comment type="catalytic activity">
    <reaction evidence="42">
        <text>CDP-choline + 1,2-di-(9Z-octadecenoyl)-sn-glycerol = 1,2-di-(9Z-octadecenoyl)-sn-glycero-3-phosphocholine + CMP + H(+)</text>
        <dbReference type="Rhea" id="RHEA:54240"/>
        <dbReference type="ChEBI" id="CHEBI:15378"/>
        <dbReference type="ChEBI" id="CHEBI:52333"/>
        <dbReference type="ChEBI" id="CHEBI:58779"/>
        <dbReference type="ChEBI" id="CHEBI:60377"/>
        <dbReference type="ChEBI" id="CHEBI:74669"/>
    </reaction>
    <physiologicalReaction direction="left-to-right" evidence="42">
        <dbReference type="Rhea" id="RHEA:54241"/>
    </physiologicalReaction>
</comment>
<comment type="caution">
    <text evidence="48">The sequence shown here is derived from an EMBL/GenBank/DDBJ whole genome shotgun (WGS) entry which is preliminary data.</text>
</comment>
<dbReference type="InterPro" id="IPR048254">
    <property type="entry name" value="CDP_ALCOHOL_P_TRANSF_CS"/>
</dbReference>
<dbReference type="PANTHER" id="PTHR10414:SF27">
    <property type="entry name" value="CHOLINE_ETHANOLAMINEPHOSPHOTRANSFERASE 1"/>
    <property type="match status" value="1"/>
</dbReference>
<feature type="transmembrane region" description="Helical" evidence="47">
    <location>
        <begin position="245"/>
        <end position="266"/>
    </location>
</feature>
<dbReference type="GO" id="GO:0046872">
    <property type="term" value="F:metal ion binding"/>
    <property type="evidence" value="ECO:0007669"/>
    <property type="project" value="UniProtKB-KW"/>
</dbReference>
<evidence type="ECO:0000256" key="27">
    <source>
        <dbReference type="ARBA" id="ARBA00036341"/>
    </source>
</evidence>
<comment type="catalytic activity">
    <reaction evidence="44">
        <text>CDP-choline + a 1,2-diacyl-sn-glycerol = a 1,2-diacyl-sn-glycero-3-phosphocholine + CMP + H(+)</text>
        <dbReference type="Rhea" id="RHEA:32939"/>
        <dbReference type="ChEBI" id="CHEBI:15378"/>
        <dbReference type="ChEBI" id="CHEBI:17815"/>
        <dbReference type="ChEBI" id="CHEBI:57643"/>
        <dbReference type="ChEBI" id="CHEBI:58779"/>
        <dbReference type="ChEBI" id="CHEBI:60377"/>
        <dbReference type="EC" id="2.7.8.2"/>
    </reaction>
    <physiologicalReaction direction="left-to-right" evidence="44">
        <dbReference type="Rhea" id="RHEA:32940"/>
    </physiologicalReaction>
</comment>
<evidence type="ECO:0000256" key="46">
    <source>
        <dbReference type="SAM" id="MobiDB-lite"/>
    </source>
</evidence>
<dbReference type="Pfam" id="PF01066">
    <property type="entry name" value="CDP-OH_P_transf"/>
    <property type="match status" value="1"/>
</dbReference>
<keyword evidence="15" id="KW-0443">Lipid metabolism</keyword>
<keyword evidence="19" id="KW-0464">Manganese</keyword>
<evidence type="ECO:0000256" key="32">
    <source>
        <dbReference type="ARBA" id="ARBA00037890"/>
    </source>
</evidence>
<dbReference type="Proteomes" id="UP000281406">
    <property type="component" value="Unassembled WGS sequence"/>
</dbReference>
<evidence type="ECO:0000256" key="7">
    <source>
        <dbReference type="ARBA" id="ARBA00011738"/>
    </source>
</evidence>